<dbReference type="Gene3D" id="2.70.98.10">
    <property type="match status" value="1"/>
</dbReference>
<organism evidence="1 2">
    <name type="scientific">Beutenbergia cavernae (strain ATCC BAA-8 / DSM 12333 / CCUG 43141 / JCM 11478 / NBRC 16432 / NCIMB 13614 / HKI 0122)</name>
    <dbReference type="NCBI Taxonomy" id="471853"/>
    <lineage>
        <taxon>Bacteria</taxon>
        <taxon>Bacillati</taxon>
        <taxon>Actinomycetota</taxon>
        <taxon>Actinomycetes</taxon>
        <taxon>Micrococcales</taxon>
        <taxon>Beutenbergiaceae</taxon>
        <taxon>Beutenbergia</taxon>
    </lineage>
</organism>
<gene>
    <name evidence="1" type="ordered locus">Bcav_1413</name>
</gene>
<dbReference type="Proteomes" id="UP000007962">
    <property type="component" value="Chromosome"/>
</dbReference>
<dbReference type="Pfam" id="PF14486">
    <property type="entry name" value="DUF4432"/>
    <property type="match status" value="1"/>
</dbReference>
<protein>
    <recommendedName>
        <fullName evidence="3">Aldose 1-epimerase</fullName>
    </recommendedName>
</protein>
<dbReference type="InterPro" id="IPR011013">
    <property type="entry name" value="Gal_mutarotase_sf_dom"/>
</dbReference>
<dbReference type="eggNOG" id="COG2017">
    <property type="taxonomic scope" value="Bacteria"/>
</dbReference>
<dbReference type="InterPro" id="IPR014718">
    <property type="entry name" value="GH-type_carb-bd"/>
</dbReference>
<dbReference type="AlphaFoldDB" id="C5C2I5"/>
<dbReference type="CDD" id="cd01081">
    <property type="entry name" value="Aldose_epim"/>
    <property type="match status" value="1"/>
</dbReference>
<dbReference type="GO" id="GO:0030246">
    <property type="term" value="F:carbohydrate binding"/>
    <property type="evidence" value="ECO:0007669"/>
    <property type="project" value="InterPro"/>
</dbReference>
<dbReference type="InterPro" id="IPR027839">
    <property type="entry name" value="DUF4432"/>
</dbReference>
<dbReference type="HOGENOM" id="CLU_064673_0_0_11"/>
<name>C5C2I5_BEUC1</name>
<dbReference type="GO" id="GO:0005975">
    <property type="term" value="P:carbohydrate metabolic process"/>
    <property type="evidence" value="ECO:0007669"/>
    <property type="project" value="InterPro"/>
</dbReference>
<dbReference type="OrthoDB" id="2528227at2"/>
<dbReference type="STRING" id="471853.Bcav_1413"/>
<reference evidence="1 2" key="1">
    <citation type="journal article" date="2009" name="Stand. Genomic Sci.">
        <title>Complete genome sequence of Beutenbergia cavernae type strain (HKI 0122).</title>
        <authorList>
            <person name="Land M."/>
            <person name="Pukall R."/>
            <person name="Abt B."/>
            <person name="Goker M."/>
            <person name="Rohde M."/>
            <person name="Glavina Del Rio T."/>
            <person name="Tice H."/>
            <person name="Copeland A."/>
            <person name="Cheng J.F."/>
            <person name="Lucas S."/>
            <person name="Chen F."/>
            <person name="Nolan M."/>
            <person name="Bruce D."/>
            <person name="Goodwin L."/>
            <person name="Pitluck S."/>
            <person name="Ivanova N."/>
            <person name="Mavromatis K."/>
            <person name="Ovchinnikova G."/>
            <person name="Pati A."/>
            <person name="Chen A."/>
            <person name="Palaniappan K."/>
            <person name="Hauser L."/>
            <person name="Chang Y.J."/>
            <person name="Jefferies C.C."/>
            <person name="Saunders E."/>
            <person name="Brettin T."/>
            <person name="Detter J.C."/>
            <person name="Han C."/>
            <person name="Chain P."/>
            <person name="Bristow J."/>
            <person name="Eisen J.A."/>
            <person name="Markowitz V."/>
            <person name="Hugenholtz P."/>
            <person name="Kyrpides N.C."/>
            <person name="Klenk H.P."/>
            <person name="Lapidus A."/>
        </authorList>
    </citation>
    <scope>NUCLEOTIDE SEQUENCE [LARGE SCALE GENOMIC DNA]</scope>
    <source>
        <strain evidence="2">ATCC BAA-8 / DSM 12333 / NBRC 16432</strain>
    </source>
</reference>
<dbReference type="KEGG" id="bcv:Bcav_1413"/>
<dbReference type="GO" id="GO:0003824">
    <property type="term" value="F:catalytic activity"/>
    <property type="evidence" value="ECO:0007669"/>
    <property type="project" value="InterPro"/>
</dbReference>
<accession>C5C2I5</accession>
<dbReference type="SUPFAM" id="SSF74650">
    <property type="entry name" value="Galactose mutarotase-like"/>
    <property type="match status" value="1"/>
</dbReference>
<proteinExistence type="predicted"/>
<sequence length="367" mass="39357">MGHDAHPDAGRPVLGTVDQSDLTRGWTGLVLRTAHAEVTLLPEQGCDVYAFVDRRTGVDVLWKTPWAMPPRGSGRWNAEDEPEWLERYPGGWQVLLPNGGAASRLPGDVTWGFHGEASRIPWEVVATGDDGGTGGPAVADDDGARLPHDAAPWAELTTRLTRSPLRLHRRVDLRGTTLGITESVTNTGPDPIEVMWSHHPAFGAPLIAEGTTIEAGARTVVADAREPGTDLVPGSRHDWPLARTRTGADVDLSVIPAAPRATLAYLTDLTGDAATVTIANAELDLGVTLRWDPTTFPHAWLWQELHAHPGAPWWREAYVCAVEPASTIPGHGIAHARDVGAPLHRIDAGATSTTRIEAVLVQPSVES</sequence>
<dbReference type="EMBL" id="CP001618">
    <property type="protein sequence ID" value="ACQ79671.1"/>
    <property type="molecule type" value="Genomic_DNA"/>
</dbReference>
<keyword evidence="2" id="KW-1185">Reference proteome</keyword>
<evidence type="ECO:0000313" key="1">
    <source>
        <dbReference type="EMBL" id="ACQ79671.1"/>
    </source>
</evidence>
<evidence type="ECO:0000313" key="2">
    <source>
        <dbReference type="Proteomes" id="UP000007962"/>
    </source>
</evidence>
<dbReference type="RefSeq" id="WP_015881911.1">
    <property type="nucleotide sequence ID" value="NC_012669.1"/>
</dbReference>
<evidence type="ECO:0008006" key="3">
    <source>
        <dbReference type="Google" id="ProtNLM"/>
    </source>
</evidence>